<organism evidence="6 7">
    <name type="scientific">Paeniglutamicibacter antarcticus</name>
    <dbReference type="NCBI Taxonomy" id="494023"/>
    <lineage>
        <taxon>Bacteria</taxon>
        <taxon>Bacillati</taxon>
        <taxon>Actinomycetota</taxon>
        <taxon>Actinomycetes</taxon>
        <taxon>Micrococcales</taxon>
        <taxon>Micrococcaceae</taxon>
        <taxon>Paeniglutamicibacter</taxon>
    </lineage>
</organism>
<comment type="subunit">
    <text evidence="4">Homodimer.</text>
</comment>
<dbReference type="EMBL" id="BAABLK010000022">
    <property type="protein sequence ID" value="GAA5226500.1"/>
    <property type="molecule type" value="Genomic_DNA"/>
</dbReference>
<dbReference type="Gene3D" id="3.90.1150.10">
    <property type="entry name" value="Aspartate Aminotransferase, domain 1"/>
    <property type="match status" value="1"/>
</dbReference>
<comment type="cofactor">
    <cofactor evidence="4">
        <name>pyridoxal 5'-phosphate</name>
        <dbReference type="ChEBI" id="CHEBI:597326"/>
    </cofactor>
</comment>
<dbReference type="InterPro" id="IPR050106">
    <property type="entry name" value="HistidinolP_aminotransfase"/>
</dbReference>
<comment type="catalytic activity">
    <reaction evidence="4">
        <text>an aromatic L-alpha-amino acid + 2-oxoglutarate = an aromatic oxo-acid + L-glutamate</text>
        <dbReference type="Rhea" id="RHEA:17533"/>
        <dbReference type="ChEBI" id="CHEBI:16810"/>
        <dbReference type="ChEBI" id="CHEBI:29985"/>
        <dbReference type="ChEBI" id="CHEBI:73309"/>
        <dbReference type="ChEBI" id="CHEBI:84824"/>
        <dbReference type="EC" id="2.6.1.57"/>
    </reaction>
</comment>
<evidence type="ECO:0000259" key="5">
    <source>
        <dbReference type="Pfam" id="PF00155"/>
    </source>
</evidence>
<dbReference type="CDD" id="cd00609">
    <property type="entry name" value="AAT_like"/>
    <property type="match status" value="1"/>
</dbReference>
<evidence type="ECO:0000313" key="6">
    <source>
        <dbReference type="EMBL" id="GAA5226500.1"/>
    </source>
</evidence>
<evidence type="ECO:0000256" key="2">
    <source>
        <dbReference type="ARBA" id="ARBA00022679"/>
    </source>
</evidence>
<dbReference type="InterPro" id="IPR015422">
    <property type="entry name" value="PyrdxlP-dep_Trfase_small"/>
</dbReference>
<reference evidence="7" key="1">
    <citation type="journal article" date="2019" name="Int. J. Syst. Evol. Microbiol.">
        <title>The Global Catalogue of Microorganisms (GCM) 10K type strain sequencing project: providing services to taxonomists for standard genome sequencing and annotation.</title>
        <authorList>
            <consortium name="The Broad Institute Genomics Platform"/>
            <consortium name="The Broad Institute Genome Sequencing Center for Infectious Disease"/>
            <person name="Wu L."/>
            <person name="Ma J."/>
        </authorList>
    </citation>
    <scope>NUCLEOTIDE SEQUENCE [LARGE SCALE GENOMIC DNA]</scope>
    <source>
        <strain evidence="7">JCM 18952</strain>
    </source>
</reference>
<feature type="domain" description="Aminotransferase class I/classII large" evidence="5">
    <location>
        <begin position="39"/>
        <end position="360"/>
    </location>
</feature>
<dbReference type="RefSeq" id="WP_210099567.1">
    <property type="nucleotide sequence ID" value="NZ_BAABLK010000022.1"/>
</dbReference>
<comment type="caution">
    <text evidence="6">The sequence shown here is derived from an EMBL/GenBank/DDBJ whole genome shotgun (WGS) entry which is preliminary data.</text>
</comment>
<dbReference type="Gene3D" id="3.40.640.10">
    <property type="entry name" value="Type I PLP-dependent aspartate aminotransferase-like (Major domain)"/>
    <property type="match status" value="1"/>
</dbReference>
<dbReference type="Proteomes" id="UP001501257">
    <property type="component" value="Unassembled WGS sequence"/>
</dbReference>
<dbReference type="NCBIfam" id="NF002878">
    <property type="entry name" value="PRK03321.1"/>
    <property type="match status" value="1"/>
</dbReference>
<feature type="modified residue" description="N6-(pyridoxal phosphate)lysine" evidence="4">
    <location>
        <position position="234"/>
    </location>
</feature>
<evidence type="ECO:0000256" key="4">
    <source>
        <dbReference type="HAMAP-Rule" id="MF_01513"/>
    </source>
</evidence>
<keyword evidence="7" id="KW-1185">Reference proteome</keyword>
<dbReference type="InterPro" id="IPR004839">
    <property type="entry name" value="Aminotransferase_I/II_large"/>
</dbReference>
<dbReference type="PANTHER" id="PTHR43643">
    <property type="entry name" value="HISTIDINOL-PHOSPHATE AMINOTRANSFERASE 2"/>
    <property type="match status" value="1"/>
</dbReference>
<proteinExistence type="inferred from homology"/>
<dbReference type="SUPFAM" id="SSF53383">
    <property type="entry name" value="PLP-dependent transferases"/>
    <property type="match status" value="1"/>
</dbReference>
<evidence type="ECO:0000256" key="1">
    <source>
        <dbReference type="ARBA" id="ARBA00022576"/>
    </source>
</evidence>
<accession>A0ABP9TJZ6</accession>
<keyword evidence="2 4" id="KW-0808">Transferase</keyword>
<gene>
    <name evidence="6" type="primary">hisC_3</name>
    <name evidence="4" type="synonym">pat</name>
    <name evidence="6" type="ORF">GCM10025778_10330</name>
</gene>
<dbReference type="InterPro" id="IPR015424">
    <property type="entry name" value="PyrdxlP-dep_Trfase"/>
</dbReference>
<sequence length="373" mass="40515">MTTENPVPLDPVQPRTIIGRMPKYAAGKPPRQVQGLSAFKLSSNENPLPPIPEVVEAIRAQLDINRYPDPLSTKLRNALAQFLSVPAEDIVTGAGSLGALTQILATFAGQDDDGVQDEVVFAWRSFEAYPIVVETAGALPVQVPLMADGRHDLAAMAAAVNENTSVILLCTPNNPTGPALRRDEVEDFISNVPSNVLIVIDEAYQEFVRDPQAVNGIDAYRKYPNVVVLRTFSKAHGLANLRVGYSVSHPEITSYIRVAATMFAVSSVAEDAAVASLAHYDKVVERVQIIVDERTRVVDGLRDLGWNIPVSDGNFVWLPLGERTAEFAELASEQALALRAFGSEGIRVTIGEVEANTRFLELCRNYPKGSLLS</sequence>
<comment type="function">
    <text evidence="4">Aminotransferase that catalyzes the conversion of aromatic amino acids and 2-oxoglutarate into corresponding aromatic oxo acids and L-glutamate.</text>
</comment>
<keyword evidence="1 4" id="KW-0032">Aminotransferase</keyword>
<dbReference type="EC" id="2.6.1.57" evidence="4"/>
<protein>
    <recommendedName>
        <fullName evidence="4">Aromatic amino acid aminotransferase</fullName>
        <shortName evidence="4">ArAT</shortName>
        <ecNumber evidence="4">2.6.1.57</ecNumber>
    </recommendedName>
</protein>
<comment type="similarity">
    <text evidence="4">Belongs to the class-II pyridoxal-phosphate-dependent aminotransferase family.</text>
</comment>
<dbReference type="PANTHER" id="PTHR43643:SF3">
    <property type="entry name" value="HISTIDINOL-PHOSPHATE AMINOTRANSFERASE"/>
    <property type="match status" value="1"/>
</dbReference>
<dbReference type="Pfam" id="PF00155">
    <property type="entry name" value="Aminotran_1_2"/>
    <property type="match status" value="1"/>
</dbReference>
<dbReference type="HAMAP" id="MF_01513">
    <property type="entry name" value="Phe_aminotrans_2"/>
    <property type="match status" value="1"/>
</dbReference>
<evidence type="ECO:0000256" key="3">
    <source>
        <dbReference type="ARBA" id="ARBA00022898"/>
    </source>
</evidence>
<name>A0ABP9TJZ6_9MICC</name>
<dbReference type="InterPro" id="IPR015421">
    <property type="entry name" value="PyrdxlP-dep_Trfase_major"/>
</dbReference>
<dbReference type="InterPro" id="IPR024892">
    <property type="entry name" value="ArAT"/>
</dbReference>
<evidence type="ECO:0000313" key="7">
    <source>
        <dbReference type="Proteomes" id="UP001501257"/>
    </source>
</evidence>
<keyword evidence="3 4" id="KW-0663">Pyridoxal phosphate</keyword>